<accession>A0A8A3S2Z3</accession>
<name>A0A8A3S2Z3_9EURY</name>
<evidence type="ECO:0000313" key="2">
    <source>
        <dbReference type="Proteomes" id="UP001042704"/>
    </source>
</evidence>
<dbReference type="KEGG" id="maqe:RJ40_00690"/>
<dbReference type="GO" id="GO:0006281">
    <property type="term" value="P:DNA repair"/>
    <property type="evidence" value="ECO:0007669"/>
    <property type="project" value="InterPro"/>
</dbReference>
<proteinExistence type="predicted"/>
<evidence type="ECO:0000313" key="1">
    <source>
        <dbReference type="EMBL" id="QSZ66121.1"/>
    </source>
</evidence>
<dbReference type="SUPFAM" id="SSF48150">
    <property type="entry name" value="DNA-glycosylase"/>
    <property type="match status" value="1"/>
</dbReference>
<organism evidence="1 2">
    <name type="scientific">Methanofollis aquaemaris</name>
    <dbReference type="NCBI Taxonomy" id="126734"/>
    <lineage>
        <taxon>Archaea</taxon>
        <taxon>Methanobacteriati</taxon>
        <taxon>Methanobacteriota</taxon>
        <taxon>Stenosarchaea group</taxon>
        <taxon>Methanomicrobia</taxon>
        <taxon>Methanomicrobiales</taxon>
        <taxon>Methanomicrobiaceae</taxon>
        <taxon>Methanofollis</taxon>
    </lineage>
</organism>
<dbReference type="InterPro" id="IPR011257">
    <property type="entry name" value="DNA_glycosylase"/>
</dbReference>
<dbReference type="GeneID" id="76422826"/>
<dbReference type="RefSeq" id="WP_265581424.1">
    <property type="nucleotide sequence ID" value="NZ_CP036172.1"/>
</dbReference>
<reference evidence="1" key="1">
    <citation type="journal article" date="2001" name="Int. J. Syst. Evol. Microbiol.">
        <title>Methanofollis aquaemaris sp. nov., a methanogen isolated from an aquaculture fish pond.</title>
        <authorList>
            <person name="Lai M.C."/>
            <person name="Chen S.C."/>
        </authorList>
    </citation>
    <scope>NUCLEOTIDE SEQUENCE</scope>
    <source>
        <strain evidence="1">N2F9704</strain>
    </source>
</reference>
<dbReference type="AlphaFoldDB" id="A0A8A3S2Z3"/>
<dbReference type="Gene3D" id="1.10.1670.10">
    <property type="entry name" value="Helix-hairpin-Helix base-excision DNA repair enzymes (C-terminal)"/>
    <property type="match status" value="1"/>
</dbReference>
<sequence>MASSNKELEDFLLSQALELHQRPRVIIEFTKNVGADKIINDIEHFPHFFVLGSIMNQQIVFQRGWIIPYFISELLNGKDFESFLKLDLATTKSIFHEHSLHHFNDKMAFAFHAAIQKIHFEYDNDASNIWTWDEPDCKTVIRRFQEFHRVGQKISTMAVNVLVRDFKLPLPNHRAIDVSGDVHIERVFKRMGLAPRDAKIKEIIEIAQKIYPEYPGFYDSVCWEIGNGWCKPSNPDCEQCPLNGKCPKII</sequence>
<keyword evidence="2" id="KW-1185">Reference proteome</keyword>
<gene>
    <name evidence="1" type="ORF">RJ40_00690</name>
</gene>
<reference evidence="1" key="2">
    <citation type="submission" date="2019-02" db="EMBL/GenBank/DDBJ databases">
        <authorList>
            <person name="Chen S.-C."/>
            <person name="Chien H.-H."/>
            <person name="Lai M.-C."/>
        </authorList>
    </citation>
    <scope>NUCLEOTIDE SEQUENCE</scope>
    <source>
        <strain evidence="1">N2F9704</strain>
    </source>
</reference>
<dbReference type="InterPro" id="IPR023170">
    <property type="entry name" value="HhH_base_excis_C"/>
</dbReference>
<dbReference type="GO" id="GO:0051539">
    <property type="term" value="F:4 iron, 4 sulfur cluster binding"/>
    <property type="evidence" value="ECO:0007669"/>
    <property type="project" value="InterPro"/>
</dbReference>
<dbReference type="GO" id="GO:0016787">
    <property type="term" value="F:hydrolase activity"/>
    <property type="evidence" value="ECO:0007669"/>
    <property type="project" value="UniProtKB-ARBA"/>
</dbReference>
<dbReference type="GO" id="GO:0140097">
    <property type="term" value="F:catalytic activity, acting on DNA"/>
    <property type="evidence" value="ECO:0007669"/>
    <property type="project" value="UniProtKB-ARBA"/>
</dbReference>
<dbReference type="Proteomes" id="UP001042704">
    <property type="component" value="Chromosome"/>
</dbReference>
<dbReference type="EMBL" id="CP036172">
    <property type="protein sequence ID" value="QSZ66121.1"/>
    <property type="molecule type" value="Genomic_DNA"/>
</dbReference>
<protein>
    <submittedName>
        <fullName evidence="1">Iron-sulfur cluster loop</fullName>
    </submittedName>
</protein>